<dbReference type="EMBL" id="JAJAUY010000004">
    <property type="protein sequence ID" value="MCB5178145.1"/>
    <property type="molecule type" value="Genomic_DNA"/>
</dbReference>
<name>A0ABS8B0L3_9ACTN</name>
<evidence type="ECO:0000313" key="3">
    <source>
        <dbReference type="Proteomes" id="UP001199054"/>
    </source>
</evidence>
<dbReference type="RefSeq" id="WP_226724543.1">
    <property type="nucleotide sequence ID" value="NZ_JAJAUY010000004.1"/>
</dbReference>
<keyword evidence="1" id="KW-0472">Membrane</keyword>
<keyword evidence="1" id="KW-0812">Transmembrane</keyword>
<gene>
    <name evidence="2" type="ORF">LG632_01900</name>
</gene>
<keyword evidence="1" id="KW-1133">Transmembrane helix</keyword>
<dbReference type="Proteomes" id="UP001199054">
    <property type="component" value="Unassembled WGS sequence"/>
</dbReference>
<comment type="caution">
    <text evidence="2">The sequence shown here is derived from an EMBL/GenBank/DDBJ whole genome shotgun (WGS) entry which is preliminary data.</text>
</comment>
<protein>
    <submittedName>
        <fullName evidence="2">YcxB family protein</fullName>
    </submittedName>
</protein>
<feature type="transmembrane region" description="Helical" evidence="1">
    <location>
        <begin position="76"/>
        <end position="94"/>
    </location>
</feature>
<accession>A0ABS8B0L3</accession>
<keyword evidence="3" id="KW-1185">Reference proteome</keyword>
<proteinExistence type="predicted"/>
<organism evidence="2 3">
    <name type="scientific">Streptomyces antimicrobicus</name>
    <dbReference type="NCBI Taxonomy" id="2883108"/>
    <lineage>
        <taxon>Bacteria</taxon>
        <taxon>Bacillati</taxon>
        <taxon>Actinomycetota</taxon>
        <taxon>Actinomycetes</taxon>
        <taxon>Kitasatosporales</taxon>
        <taxon>Streptomycetaceae</taxon>
        <taxon>Streptomyces</taxon>
    </lineage>
</organism>
<reference evidence="2 3" key="1">
    <citation type="submission" date="2021-10" db="EMBL/GenBank/DDBJ databases">
        <title>Streptomyces sp. strain SMC 277, a novel streptomycete isolated from soil.</title>
        <authorList>
            <person name="Chanama M."/>
        </authorList>
    </citation>
    <scope>NUCLEOTIDE SEQUENCE [LARGE SCALE GENOMIC DNA]</scope>
    <source>
        <strain evidence="2 3">SMC 277</strain>
    </source>
</reference>
<evidence type="ECO:0000313" key="2">
    <source>
        <dbReference type="EMBL" id="MCB5178145.1"/>
    </source>
</evidence>
<sequence>MHMNETEPAAAAGAGTGDGVELVYEVTTADLARAIRVRARATPALRRERWLLPLLGGSSVLIGGGALLAGRTTAKSVLFLALGLLLCALMLIGPRLQARAFAGMLAKAGRTRTVVDGSGITVLTQQYATRMEWTAQPAYAETDELFLTLDLDKRAASMTILPKRGLRAPEDADRLRELLDANLRRI</sequence>
<feature type="transmembrane region" description="Helical" evidence="1">
    <location>
        <begin position="50"/>
        <end position="70"/>
    </location>
</feature>
<evidence type="ECO:0000256" key="1">
    <source>
        <dbReference type="SAM" id="Phobius"/>
    </source>
</evidence>